<dbReference type="GO" id="GO:0003677">
    <property type="term" value="F:DNA binding"/>
    <property type="evidence" value="ECO:0007669"/>
    <property type="project" value="UniProtKB-KW"/>
</dbReference>
<dbReference type="Gene3D" id="1.10.10.10">
    <property type="entry name" value="Winged helix-like DNA-binding domain superfamily/Winged helix DNA-binding domain"/>
    <property type="match status" value="1"/>
</dbReference>
<dbReference type="EMBL" id="JARAWP010000002">
    <property type="protein sequence ID" value="MDX3017188.1"/>
    <property type="molecule type" value="Genomic_DNA"/>
</dbReference>
<protein>
    <submittedName>
        <fullName evidence="5">Helix-turn-helix domain-containing protein</fullName>
    </submittedName>
</protein>
<accession>A0AAP6BFK1</accession>
<dbReference type="Proteomes" id="UP001272987">
    <property type="component" value="Unassembled WGS sequence"/>
</dbReference>
<dbReference type="RefSeq" id="WP_010351832.1">
    <property type="nucleotide sequence ID" value="NZ_BCML01000007.1"/>
</dbReference>
<evidence type="ECO:0000256" key="3">
    <source>
        <dbReference type="ARBA" id="ARBA00023163"/>
    </source>
</evidence>
<keyword evidence="2" id="KW-0238">DNA-binding</keyword>
<dbReference type="PANTHER" id="PTHR43132">
    <property type="entry name" value="ARSENICAL RESISTANCE OPERON REPRESSOR ARSR-RELATED"/>
    <property type="match status" value="1"/>
</dbReference>
<sequence>MLRIHFTPEDLARVRIAGSPDPLWEVAFSLHRLQDTRGRRAYADWFRVALPKLTRTPLGAAVRGTLHQLLPRADYFPDFLTPPEAADGLDAGFAAILDTPPERVRRELETLARRVGAPSWAGGLVQRRAREEIVGVLRAYHSAVIAPHHDRMRAEFDSERATLGRALLDGGVDGLLGGLGPGVRWRSPVLEVDYVEDRDVYLNGRGLRLVPSYFCRYRPVTFADPEREPALLYPLSHAGTGAAPGGASLDALLGQTRAAALRVAGVGATTTELARALDVSPATASYHTSVLREAGLIFSRRCSNTVLHTLTPTGAALLRTR</sequence>
<evidence type="ECO:0000313" key="5">
    <source>
        <dbReference type="EMBL" id="MDX2963836.1"/>
    </source>
</evidence>
<evidence type="ECO:0000259" key="4">
    <source>
        <dbReference type="SMART" id="SM00418"/>
    </source>
</evidence>
<dbReference type="AlphaFoldDB" id="A0AAP6BFK1"/>
<evidence type="ECO:0000313" key="7">
    <source>
        <dbReference type="Proteomes" id="UP001272987"/>
    </source>
</evidence>
<dbReference type="InterPro" id="IPR011991">
    <property type="entry name" value="ArsR-like_HTH"/>
</dbReference>
<dbReference type="InterPro" id="IPR036390">
    <property type="entry name" value="WH_DNA-bd_sf"/>
</dbReference>
<dbReference type="InterPro" id="IPR001845">
    <property type="entry name" value="HTH_ArsR_DNA-bd_dom"/>
</dbReference>
<organism evidence="5 8">
    <name type="scientific">Streptomyces acidiscabies</name>
    <dbReference type="NCBI Taxonomy" id="42234"/>
    <lineage>
        <taxon>Bacteria</taxon>
        <taxon>Bacillati</taxon>
        <taxon>Actinomycetota</taxon>
        <taxon>Actinomycetes</taxon>
        <taxon>Kitasatosporales</taxon>
        <taxon>Streptomycetaceae</taxon>
        <taxon>Streptomyces</taxon>
    </lineage>
</organism>
<evidence type="ECO:0000313" key="8">
    <source>
        <dbReference type="Proteomes" id="UP001282288"/>
    </source>
</evidence>
<gene>
    <name evidence="5" type="ORF">PV399_29540</name>
    <name evidence="6" type="ORF">PV666_04745</name>
</gene>
<evidence type="ECO:0000256" key="1">
    <source>
        <dbReference type="ARBA" id="ARBA00023015"/>
    </source>
</evidence>
<keyword evidence="7" id="KW-1185">Reference proteome</keyword>
<dbReference type="GO" id="GO:0003700">
    <property type="term" value="F:DNA-binding transcription factor activity"/>
    <property type="evidence" value="ECO:0007669"/>
    <property type="project" value="InterPro"/>
</dbReference>
<reference evidence="5 7" key="1">
    <citation type="journal article" date="2023" name="Microb. Genom.">
        <title>Mesoterricola silvestris gen. nov., sp. nov., Mesoterricola sediminis sp. nov., Geothrix oryzae sp. nov., Geothrix edaphica sp. nov., Geothrix rubra sp. nov., and Geothrix limicola sp. nov., six novel members of Acidobacteriota isolated from soils.</title>
        <authorList>
            <person name="Weisberg A.J."/>
            <person name="Pearce E."/>
            <person name="Kramer C.G."/>
            <person name="Chang J.H."/>
            <person name="Clarke C.R."/>
        </authorList>
    </citation>
    <scope>NUCLEOTIDE SEQUENCE</scope>
    <source>
        <strain evidence="6 7">NB05-1H</strain>
        <strain evidence="5">NRRL_B-16521</strain>
    </source>
</reference>
<feature type="domain" description="HTH arsR-type" evidence="4">
    <location>
        <begin position="247"/>
        <end position="320"/>
    </location>
</feature>
<name>A0AAP6BFK1_9ACTN</name>
<keyword evidence="3" id="KW-0804">Transcription</keyword>
<keyword evidence="1" id="KW-0805">Transcription regulation</keyword>
<dbReference type="GeneID" id="69810120"/>
<comment type="caution">
    <text evidence="5">The sequence shown here is derived from an EMBL/GenBank/DDBJ whole genome shotgun (WGS) entry which is preliminary data.</text>
</comment>
<dbReference type="InterPro" id="IPR051011">
    <property type="entry name" value="Metal_resp_trans_reg"/>
</dbReference>
<dbReference type="Proteomes" id="UP001282288">
    <property type="component" value="Unassembled WGS sequence"/>
</dbReference>
<proteinExistence type="predicted"/>
<dbReference type="Pfam" id="PF12840">
    <property type="entry name" value="HTH_20"/>
    <property type="match status" value="1"/>
</dbReference>
<evidence type="ECO:0000256" key="2">
    <source>
        <dbReference type="ARBA" id="ARBA00023125"/>
    </source>
</evidence>
<dbReference type="SMART" id="SM00418">
    <property type="entry name" value="HTH_ARSR"/>
    <property type="match status" value="1"/>
</dbReference>
<dbReference type="InterPro" id="IPR036388">
    <property type="entry name" value="WH-like_DNA-bd_sf"/>
</dbReference>
<dbReference type="SUPFAM" id="SSF46785">
    <property type="entry name" value="Winged helix' DNA-binding domain"/>
    <property type="match status" value="1"/>
</dbReference>
<dbReference type="CDD" id="cd00090">
    <property type="entry name" value="HTH_ARSR"/>
    <property type="match status" value="1"/>
</dbReference>
<dbReference type="EMBL" id="JARAWC010000025">
    <property type="protein sequence ID" value="MDX2963836.1"/>
    <property type="molecule type" value="Genomic_DNA"/>
</dbReference>
<dbReference type="PANTHER" id="PTHR43132:SF8">
    <property type="entry name" value="HTH-TYPE TRANSCRIPTIONAL REGULATOR KMTR"/>
    <property type="match status" value="1"/>
</dbReference>
<evidence type="ECO:0000313" key="6">
    <source>
        <dbReference type="EMBL" id="MDX3017188.1"/>
    </source>
</evidence>